<dbReference type="SUPFAM" id="SSF81653">
    <property type="entry name" value="Calcium ATPase, transduction domain A"/>
    <property type="match status" value="1"/>
</dbReference>
<keyword evidence="6" id="KW-1133">Transmembrane helix</keyword>
<dbReference type="Proteomes" id="UP001501115">
    <property type="component" value="Unassembled WGS sequence"/>
</dbReference>
<keyword evidence="4" id="KW-0067">ATP-binding</keyword>
<dbReference type="InterPro" id="IPR023298">
    <property type="entry name" value="ATPase_P-typ_TM_dom_sf"/>
</dbReference>
<dbReference type="InterPro" id="IPR006068">
    <property type="entry name" value="ATPase_P-typ_cation-transptr_C"/>
</dbReference>
<evidence type="ECO:0000256" key="6">
    <source>
        <dbReference type="ARBA" id="ARBA00022989"/>
    </source>
</evidence>
<dbReference type="PRINTS" id="PR00120">
    <property type="entry name" value="HATPASE"/>
</dbReference>
<evidence type="ECO:0000259" key="9">
    <source>
        <dbReference type="Pfam" id="PF00122"/>
    </source>
</evidence>
<dbReference type="Gene3D" id="3.40.1110.10">
    <property type="entry name" value="Calcium-transporting ATPase, cytoplasmic domain N"/>
    <property type="match status" value="1"/>
</dbReference>
<feature type="domain" description="Cation-transporting P-type ATPase C-terminal" evidence="10">
    <location>
        <begin position="1246"/>
        <end position="1400"/>
    </location>
</feature>
<dbReference type="PROSITE" id="PS00154">
    <property type="entry name" value="ATPASE_E1_E2"/>
    <property type="match status" value="1"/>
</dbReference>
<evidence type="ECO:0000313" key="11">
    <source>
        <dbReference type="EMBL" id="GAA4336069.1"/>
    </source>
</evidence>
<evidence type="ECO:0000259" key="10">
    <source>
        <dbReference type="Pfam" id="PF00689"/>
    </source>
</evidence>
<keyword evidence="7" id="KW-0472">Membrane</keyword>
<evidence type="ECO:0000256" key="5">
    <source>
        <dbReference type="ARBA" id="ARBA00022967"/>
    </source>
</evidence>
<protein>
    <submittedName>
        <fullName evidence="11">Cation-translocating P-type ATPase</fullName>
    </submittedName>
</protein>
<evidence type="ECO:0000256" key="7">
    <source>
        <dbReference type="ARBA" id="ARBA00023136"/>
    </source>
</evidence>
<feature type="domain" description="P-type ATPase A" evidence="9">
    <location>
        <begin position="686"/>
        <end position="797"/>
    </location>
</feature>
<keyword evidence="5" id="KW-1278">Translocase</keyword>
<dbReference type="SFLD" id="SFLDS00003">
    <property type="entry name" value="Haloacid_Dehalogenase"/>
    <property type="match status" value="1"/>
</dbReference>
<dbReference type="SFLD" id="SFLDG00002">
    <property type="entry name" value="C1.7:_P-type_atpase_like"/>
    <property type="match status" value="1"/>
</dbReference>
<dbReference type="SUPFAM" id="SSF56784">
    <property type="entry name" value="HAD-like"/>
    <property type="match status" value="1"/>
</dbReference>
<name>A0ABP8H910_9ACTN</name>
<dbReference type="PRINTS" id="PR00119">
    <property type="entry name" value="CATATPASE"/>
</dbReference>
<dbReference type="SFLD" id="SFLDF00027">
    <property type="entry name" value="p-type_atpase"/>
    <property type="match status" value="1"/>
</dbReference>
<dbReference type="InterPro" id="IPR036412">
    <property type="entry name" value="HAD-like_sf"/>
</dbReference>
<evidence type="ECO:0000256" key="1">
    <source>
        <dbReference type="ARBA" id="ARBA00004651"/>
    </source>
</evidence>
<comment type="caution">
    <text evidence="11">The sequence shown here is derived from an EMBL/GenBank/DDBJ whole genome shotgun (WGS) entry which is preliminary data.</text>
</comment>
<dbReference type="Gene3D" id="2.70.150.10">
    <property type="entry name" value="Calcium-transporting ATPase, cytoplasmic transduction domain A"/>
    <property type="match status" value="1"/>
</dbReference>
<reference evidence="12" key="1">
    <citation type="journal article" date="2019" name="Int. J. Syst. Evol. Microbiol.">
        <title>The Global Catalogue of Microorganisms (GCM) 10K type strain sequencing project: providing services to taxonomists for standard genome sequencing and annotation.</title>
        <authorList>
            <consortium name="The Broad Institute Genomics Platform"/>
            <consortium name="The Broad Institute Genome Sequencing Center for Infectious Disease"/>
            <person name="Wu L."/>
            <person name="Ma J."/>
        </authorList>
    </citation>
    <scope>NUCLEOTIDE SEQUENCE [LARGE SCALE GENOMIC DNA]</scope>
    <source>
        <strain evidence="12">JCM 31290</strain>
    </source>
</reference>
<accession>A0ABP8H910</accession>
<sequence length="1445" mass="149630">MFTRFDAAPLVGAVAGAAAGAARSTARTVTSVYGTTRRVRNVARNALTGGQHWTAGQRVHVALRRAEGDVGPLARKVAWELLEHPDVVTAYWDEGLSRLVITAAEDAATDLVTERAAELAARFGLSEGADPVAQEATHPGDPGEVRATTAAILLDAAGAAGALTGRSLRLPPTSRVVTASVTLLRENPRFRALLQQRFGRFGTEVVLAAANAAAHGAGQTPLALVLDGVLRSAQLTEAVSRAAAFEALHDDLVLEGRTSLPYPTGTRPPLRVTPAQEYASHASTGSLAGAAAALLVTHAATDAAEALLAGSPKAARYGPAAFNATLGTFLARSGILVRSGERLRQLEIADALVLHADALRSRRSTAGQDSDGLPDDPVDPFAEAVLDAARRAGLHVVIVGGSDLKDITRLADEIAPSGKTLTDVVRALQDDAHVVVTVARLSESGEGHVAAGLPAGDVAIALTDGRTAVSWGADALAPGGLADVWRLLTAIPAARRVGRRSQTLARAGAALSGLLVARGGQAPRRPGLWPLTRHAPVNIAAANALLAGWLEATRVARATPPPPRLHIPWHALEADEARDRLGPTGTDEEPRGIALLADRSRQQAAQLAGHPLLTPARWTWQAAGAVRRELDDPLTPVLATGAVASALLGSLVDALLVVGAMDLNAVTGGLQRLRAEQALARLAARQQPKARRREGRTRTVTVDAARLRPGDEITLGAGDVVPADARLLDIDGLEVDESALTGESLPVTKAPDATPGAPVAQRSCMVFEGTTVVAGNATALVVATGEQTEAGRAVTLAARTPPPAGVQARLQELTRKALPGTLTGGVAVTGLSLLRGSPVRRAVSGGVAVAVAAVPEGLPLVATVAQMAAARRLSRRGVLVRTPRTLEALGRVDTVCFDKTGTLTENRLRLVRVATAEGTVLEVDSEEAAPILRLAARACPQEETGQGRRVAHATDEAVLDVAPPDEGWTPTGELPFEASRGYAAAVGRDGDPDLGDVLVVKGAPETILPACRDLPGHTTDTAHELAGQGLRVLAVARRPCRAGDAEAELDAPLADLEFSGLIALADVPRDTSQALLAELRRSGILPVMLTGDHPETARAIALQLGWPEETEVVTGDELVAMERRERGRVLRGGGVVARVAPEQKLHVVEALQQAGRVVAMAGDGANDAAAIRAADVGVGIEARGSAAARNAADLVLTTGDLSVLVDAVAEGRALWRSVADAVSILIGGNAGEVGFSILGTLLAGASPLSTRQLLLVNLLTDMFPAMAVAVTPSDDPSTADHAASGPMGLDALGAPLLRSIRRRGITTCFGAVTAYLIGRLTPGTERRSTTMALCGVVGAQLAQTLYGRRHSPLVWVTALGSAAVLVALVQTPGVSHFFGCTPLGPVAWAGVALAIALSALAPRLERLQAVHRFYETMTRLALRLGDLTQRAREPFRSGIARPVPA</sequence>
<dbReference type="Pfam" id="PF00122">
    <property type="entry name" value="E1-E2_ATPase"/>
    <property type="match status" value="1"/>
</dbReference>
<dbReference type="InterPro" id="IPR023214">
    <property type="entry name" value="HAD_sf"/>
</dbReference>
<evidence type="ECO:0000256" key="2">
    <source>
        <dbReference type="ARBA" id="ARBA00022692"/>
    </source>
</evidence>
<comment type="catalytic activity">
    <reaction evidence="8">
        <text>ATP + H2O = ADP + phosphate + H(+)</text>
        <dbReference type="Rhea" id="RHEA:13065"/>
        <dbReference type="ChEBI" id="CHEBI:15377"/>
        <dbReference type="ChEBI" id="CHEBI:15378"/>
        <dbReference type="ChEBI" id="CHEBI:30616"/>
        <dbReference type="ChEBI" id="CHEBI:43474"/>
        <dbReference type="ChEBI" id="CHEBI:456216"/>
    </reaction>
</comment>
<dbReference type="EMBL" id="BAABET010000013">
    <property type="protein sequence ID" value="GAA4336069.1"/>
    <property type="molecule type" value="Genomic_DNA"/>
</dbReference>
<comment type="subcellular location">
    <subcellularLocation>
        <location evidence="1">Cell membrane</location>
        <topology evidence="1">Multi-pass membrane protein</topology>
    </subcellularLocation>
</comment>
<dbReference type="Gene3D" id="3.40.50.1000">
    <property type="entry name" value="HAD superfamily/HAD-like"/>
    <property type="match status" value="1"/>
</dbReference>
<evidence type="ECO:0000256" key="4">
    <source>
        <dbReference type="ARBA" id="ARBA00022840"/>
    </source>
</evidence>
<evidence type="ECO:0000256" key="3">
    <source>
        <dbReference type="ARBA" id="ARBA00022741"/>
    </source>
</evidence>
<dbReference type="InterPro" id="IPR044492">
    <property type="entry name" value="P_typ_ATPase_HD_dom"/>
</dbReference>
<dbReference type="NCBIfam" id="TIGR01494">
    <property type="entry name" value="ATPase_P-type"/>
    <property type="match status" value="2"/>
</dbReference>
<dbReference type="InterPro" id="IPR023299">
    <property type="entry name" value="ATPase_P-typ_cyto_dom_N"/>
</dbReference>
<dbReference type="PANTHER" id="PTHR42861">
    <property type="entry name" value="CALCIUM-TRANSPORTING ATPASE"/>
    <property type="match status" value="1"/>
</dbReference>
<dbReference type="InterPro" id="IPR008250">
    <property type="entry name" value="ATPase_P-typ_transduc_dom_A_sf"/>
</dbReference>
<dbReference type="Pfam" id="PF00689">
    <property type="entry name" value="Cation_ATPase_C"/>
    <property type="match status" value="1"/>
</dbReference>
<keyword evidence="3" id="KW-0547">Nucleotide-binding</keyword>
<gene>
    <name evidence="11" type="ORF">GCM10023086_69070</name>
</gene>
<organism evidence="11 12">
    <name type="scientific">Streptomyces venetus</name>
    <dbReference type="NCBI Taxonomy" id="1701086"/>
    <lineage>
        <taxon>Bacteria</taxon>
        <taxon>Bacillati</taxon>
        <taxon>Actinomycetota</taxon>
        <taxon>Actinomycetes</taxon>
        <taxon>Kitasatosporales</taxon>
        <taxon>Streptomycetaceae</taxon>
        <taxon>Streptomyces</taxon>
    </lineage>
</organism>
<dbReference type="RefSeq" id="WP_345665674.1">
    <property type="nucleotide sequence ID" value="NZ_BAABET010000013.1"/>
</dbReference>
<evidence type="ECO:0000256" key="8">
    <source>
        <dbReference type="ARBA" id="ARBA00049360"/>
    </source>
</evidence>
<dbReference type="InterPro" id="IPR001757">
    <property type="entry name" value="P_typ_ATPase"/>
</dbReference>
<proteinExistence type="predicted"/>
<dbReference type="InterPro" id="IPR018303">
    <property type="entry name" value="ATPase_P-typ_P_site"/>
</dbReference>
<dbReference type="Gene3D" id="1.20.1110.10">
    <property type="entry name" value="Calcium-transporting ATPase, transmembrane domain"/>
    <property type="match status" value="1"/>
</dbReference>
<keyword evidence="12" id="KW-1185">Reference proteome</keyword>
<dbReference type="SUPFAM" id="SSF81665">
    <property type="entry name" value="Calcium ATPase, transmembrane domain M"/>
    <property type="match status" value="1"/>
</dbReference>
<dbReference type="Pfam" id="PF00702">
    <property type="entry name" value="Hydrolase"/>
    <property type="match status" value="1"/>
</dbReference>
<keyword evidence="2" id="KW-0812">Transmembrane</keyword>
<dbReference type="InterPro" id="IPR059000">
    <property type="entry name" value="ATPase_P-type_domA"/>
</dbReference>
<evidence type="ECO:0000313" key="12">
    <source>
        <dbReference type="Proteomes" id="UP001501115"/>
    </source>
</evidence>